<dbReference type="EMBL" id="AZBU02000004">
    <property type="protein sequence ID" value="TKR82131.1"/>
    <property type="molecule type" value="Genomic_DNA"/>
</dbReference>
<organism evidence="2 3">
    <name type="scientific">Steinernema carpocapsae</name>
    <name type="common">Entomopathogenic nematode</name>
    <dbReference type="NCBI Taxonomy" id="34508"/>
    <lineage>
        <taxon>Eukaryota</taxon>
        <taxon>Metazoa</taxon>
        <taxon>Ecdysozoa</taxon>
        <taxon>Nematoda</taxon>
        <taxon>Chromadorea</taxon>
        <taxon>Rhabditida</taxon>
        <taxon>Tylenchina</taxon>
        <taxon>Panagrolaimomorpha</taxon>
        <taxon>Strongyloidoidea</taxon>
        <taxon>Steinernematidae</taxon>
        <taxon>Steinernema</taxon>
    </lineage>
</organism>
<dbReference type="Proteomes" id="UP000298663">
    <property type="component" value="Unassembled WGS sequence"/>
</dbReference>
<accession>A0A4U5NHK6</accession>
<dbReference type="Gene3D" id="1.20.1070.10">
    <property type="entry name" value="Rhodopsin 7-helix transmembrane proteins"/>
    <property type="match status" value="1"/>
</dbReference>
<feature type="transmembrane region" description="Helical" evidence="1">
    <location>
        <begin position="236"/>
        <end position="258"/>
    </location>
</feature>
<evidence type="ECO:0008006" key="4">
    <source>
        <dbReference type="Google" id="ProtNLM"/>
    </source>
</evidence>
<feature type="transmembrane region" description="Helical" evidence="1">
    <location>
        <begin position="117"/>
        <end position="138"/>
    </location>
</feature>
<keyword evidence="1" id="KW-1133">Transmembrane helix</keyword>
<dbReference type="SUPFAM" id="SSF81321">
    <property type="entry name" value="Family A G protein-coupled receptor-like"/>
    <property type="match status" value="1"/>
</dbReference>
<feature type="transmembrane region" description="Helical" evidence="1">
    <location>
        <begin position="41"/>
        <end position="65"/>
    </location>
</feature>
<sequence>MYRYLDGVLYVLIALVTLPVYVAIIKQFLTHKAFKSKSSFQIMAALGVFECLLQFGFIIFGIFTLCGCVLDPTLEKVITSLVNASGNVAFPTILLLSLNRFAVISQLKIFGSKFYRFCFALIFTYWTAFFLICLTPWAGQFYLLQNGSAGYDNKLSFSQTLNRVEYYVNHTCVSATLGLYLLTVIVLVYRRRRLSLNHSVITKNELKILIQAVVIFIGCSVDLMLTYYGAQLFTWSYLQGLIVMEAFQITFGIMNPIIHLAMNEELRNYFFIRRKSAKVTVMSISELIPNGIVSK</sequence>
<evidence type="ECO:0000313" key="3">
    <source>
        <dbReference type="Proteomes" id="UP000298663"/>
    </source>
</evidence>
<keyword evidence="1" id="KW-0472">Membrane</keyword>
<dbReference type="OrthoDB" id="5857248at2759"/>
<feature type="transmembrane region" description="Helical" evidence="1">
    <location>
        <begin position="7"/>
        <end position="29"/>
    </location>
</feature>
<dbReference type="AlphaFoldDB" id="A0A4U5NHK6"/>
<name>A0A4U5NHK6_STECR</name>
<reference evidence="2 3" key="1">
    <citation type="journal article" date="2015" name="Genome Biol.">
        <title>Comparative genomics of Steinernema reveals deeply conserved gene regulatory networks.</title>
        <authorList>
            <person name="Dillman A.R."/>
            <person name="Macchietto M."/>
            <person name="Porter C.F."/>
            <person name="Rogers A."/>
            <person name="Williams B."/>
            <person name="Antoshechkin I."/>
            <person name="Lee M.M."/>
            <person name="Goodwin Z."/>
            <person name="Lu X."/>
            <person name="Lewis E.E."/>
            <person name="Goodrich-Blair H."/>
            <person name="Stock S.P."/>
            <person name="Adams B.J."/>
            <person name="Sternberg P.W."/>
            <person name="Mortazavi A."/>
        </authorList>
    </citation>
    <scope>NUCLEOTIDE SEQUENCE [LARGE SCALE GENOMIC DNA]</scope>
    <source>
        <strain evidence="2 3">ALL</strain>
    </source>
</reference>
<dbReference type="PANTHER" id="PTHR23021">
    <property type="entry name" value="SERPENTINE RECEPTOR, CLASS T"/>
    <property type="match status" value="1"/>
</dbReference>
<feature type="transmembrane region" description="Helical" evidence="1">
    <location>
        <begin position="167"/>
        <end position="189"/>
    </location>
</feature>
<reference evidence="2 3" key="2">
    <citation type="journal article" date="2019" name="G3 (Bethesda)">
        <title>Hybrid Assembly of the Genome of the Entomopathogenic Nematode Steinernema carpocapsae Identifies the X-Chromosome.</title>
        <authorList>
            <person name="Serra L."/>
            <person name="Macchietto M."/>
            <person name="Macias-Munoz A."/>
            <person name="McGill C.J."/>
            <person name="Rodriguez I.M."/>
            <person name="Rodriguez B."/>
            <person name="Murad R."/>
            <person name="Mortazavi A."/>
        </authorList>
    </citation>
    <scope>NUCLEOTIDE SEQUENCE [LARGE SCALE GENOMIC DNA]</scope>
    <source>
        <strain evidence="2 3">ALL</strain>
    </source>
</reference>
<evidence type="ECO:0000313" key="2">
    <source>
        <dbReference type="EMBL" id="TKR82131.1"/>
    </source>
</evidence>
<evidence type="ECO:0000256" key="1">
    <source>
        <dbReference type="SAM" id="Phobius"/>
    </source>
</evidence>
<proteinExistence type="predicted"/>
<comment type="caution">
    <text evidence="2">The sequence shown here is derived from an EMBL/GenBank/DDBJ whole genome shotgun (WGS) entry which is preliminary data.</text>
</comment>
<keyword evidence="3" id="KW-1185">Reference proteome</keyword>
<gene>
    <name evidence="2" type="ORF">L596_015904</name>
</gene>
<dbReference type="InterPro" id="IPR019425">
    <property type="entry name" value="7TM_GPCR_serpentine_rcpt_Srt"/>
</dbReference>
<protein>
    <recommendedName>
        <fullName evidence="4">7TM GPCR serpentine receptor class x (Srx) domain-containing protein</fullName>
    </recommendedName>
</protein>
<feature type="transmembrane region" description="Helical" evidence="1">
    <location>
        <begin position="77"/>
        <end position="96"/>
    </location>
</feature>
<feature type="transmembrane region" description="Helical" evidence="1">
    <location>
        <begin position="209"/>
        <end position="230"/>
    </location>
</feature>
<keyword evidence="1" id="KW-0812">Transmembrane</keyword>